<keyword evidence="3" id="KW-1185">Reference proteome</keyword>
<dbReference type="KEGG" id="mcos:GM418_28175"/>
<sequence length="170" mass="19314">MPAKKLKAFLDEKDIKYVVIKHSSAFTAQEIAASTHVSGKEFAKTVMIKIDGKMAMAVLPASFQVDFNLLQEIFGTRKVSLASEAEFKYFFPDCELGAMPPFGNLYDLGVYVSETMAEDKMIAFNAGTHTEMIKLEYKDFERLVQPRVFKFSWKTVSIPGDPSERWELDY</sequence>
<dbReference type="GO" id="GO:0002161">
    <property type="term" value="F:aminoacyl-tRNA deacylase activity"/>
    <property type="evidence" value="ECO:0007669"/>
    <property type="project" value="InterPro"/>
</dbReference>
<evidence type="ECO:0000259" key="1">
    <source>
        <dbReference type="Pfam" id="PF04073"/>
    </source>
</evidence>
<evidence type="ECO:0000313" key="3">
    <source>
        <dbReference type="Proteomes" id="UP000428260"/>
    </source>
</evidence>
<dbReference type="Proteomes" id="UP000428260">
    <property type="component" value="Chromosome"/>
</dbReference>
<proteinExistence type="predicted"/>
<dbReference type="AlphaFoldDB" id="A0A6I6K6Z1"/>
<evidence type="ECO:0000313" key="2">
    <source>
        <dbReference type="EMBL" id="QGY47403.1"/>
    </source>
</evidence>
<dbReference type="InterPro" id="IPR007214">
    <property type="entry name" value="YbaK/aa-tRNA-synth-assoc-dom"/>
</dbReference>
<protein>
    <submittedName>
        <fullName evidence="2">Deacylase</fullName>
    </submittedName>
</protein>
<dbReference type="SUPFAM" id="SSF55826">
    <property type="entry name" value="YbaK/ProRS associated domain"/>
    <property type="match status" value="1"/>
</dbReference>
<organism evidence="2 3">
    <name type="scientific">Maribellus comscasis</name>
    <dbReference type="NCBI Taxonomy" id="2681766"/>
    <lineage>
        <taxon>Bacteria</taxon>
        <taxon>Pseudomonadati</taxon>
        <taxon>Bacteroidota</taxon>
        <taxon>Bacteroidia</taxon>
        <taxon>Marinilabiliales</taxon>
        <taxon>Prolixibacteraceae</taxon>
        <taxon>Maribellus</taxon>
    </lineage>
</organism>
<dbReference type="InterPro" id="IPR036754">
    <property type="entry name" value="YbaK/aa-tRNA-synt-asso_dom_sf"/>
</dbReference>
<gene>
    <name evidence="2" type="ORF">GM418_28175</name>
</gene>
<dbReference type="EMBL" id="CP046401">
    <property type="protein sequence ID" value="QGY47403.1"/>
    <property type="molecule type" value="Genomic_DNA"/>
</dbReference>
<feature type="domain" description="YbaK/aminoacyl-tRNA synthetase-associated" evidence="1">
    <location>
        <begin position="22"/>
        <end position="143"/>
    </location>
</feature>
<reference evidence="2 3" key="1">
    <citation type="submission" date="2019-11" db="EMBL/GenBank/DDBJ databases">
        <authorList>
            <person name="Zheng R.K."/>
            <person name="Sun C.M."/>
        </authorList>
    </citation>
    <scope>NUCLEOTIDE SEQUENCE [LARGE SCALE GENOMIC DNA]</scope>
    <source>
        <strain evidence="2 3">WC007</strain>
    </source>
</reference>
<accession>A0A6I6K6Z1</accession>
<dbReference type="RefSeq" id="WP_158871243.1">
    <property type="nucleotide sequence ID" value="NZ_CP046401.1"/>
</dbReference>
<dbReference type="Gene3D" id="3.90.960.10">
    <property type="entry name" value="YbaK/aminoacyl-tRNA synthetase-associated domain"/>
    <property type="match status" value="1"/>
</dbReference>
<name>A0A6I6K6Z1_9BACT</name>
<dbReference type="CDD" id="cd04332">
    <property type="entry name" value="YbaK_like"/>
    <property type="match status" value="1"/>
</dbReference>
<dbReference type="Pfam" id="PF04073">
    <property type="entry name" value="tRNA_edit"/>
    <property type="match status" value="1"/>
</dbReference>